<feature type="region of interest" description="Disordered" evidence="6">
    <location>
        <begin position="773"/>
        <end position="794"/>
    </location>
</feature>
<comment type="similarity">
    <text evidence="2">Belongs to the adaptor complexes large subunit family.</text>
</comment>
<organism evidence="8 9">
    <name type="scientific">Cyclospora cayetanensis</name>
    <dbReference type="NCBI Taxonomy" id="88456"/>
    <lineage>
        <taxon>Eukaryota</taxon>
        <taxon>Sar</taxon>
        <taxon>Alveolata</taxon>
        <taxon>Apicomplexa</taxon>
        <taxon>Conoidasida</taxon>
        <taxon>Coccidia</taxon>
        <taxon>Eucoccidiorida</taxon>
        <taxon>Eimeriorina</taxon>
        <taxon>Eimeriidae</taxon>
        <taxon>Cyclospora</taxon>
    </lineage>
</organism>
<evidence type="ECO:0000256" key="4">
    <source>
        <dbReference type="ARBA" id="ARBA00022927"/>
    </source>
</evidence>
<feature type="domain" description="Clathrin/coatomer adaptor adaptin-like N-terminal" evidence="7">
    <location>
        <begin position="267"/>
        <end position="738"/>
    </location>
</feature>
<evidence type="ECO:0000256" key="6">
    <source>
        <dbReference type="SAM" id="MobiDB-lite"/>
    </source>
</evidence>
<dbReference type="InterPro" id="IPR011989">
    <property type="entry name" value="ARM-like"/>
</dbReference>
<dbReference type="InParanoid" id="A0A1D3D671"/>
<keyword evidence="3" id="KW-0813">Transport</keyword>
<dbReference type="SUPFAM" id="SSF48371">
    <property type="entry name" value="ARM repeat"/>
    <property type="match status" value="1"/>
</dbReference>
<evidence type="ECO:0000313" key="8">
    <source>
        <dbReference type="EMBL" id="OEH78948.1"/>
    </source>
</evidence>
<dbReference type="InterPro" id="IPR002553">
    <property type="entry name" value="Clathrin/coatomer_adapt-like_N"/>
</dbReference>
<evidence type="ECO:0000256" key="1">
    <source>
        <dbReference type="ARBA" id="ARBA00004308"/>
    </source>
</evidence>
<accession>A0A1D3D671</accession>
<keyword evidence="9" id="KW-1185">Reference proteome</keyword>
<dbReference type="GO" id="GO:0016192">
    <property type="term" value="P:vesicle-mediated transport"/>
    <property type="evidence" value="ECO:0007669"/>
    <property type="project" value="InterPro"/>
</dbReference>
<feature type="domain" description="Clathrin/coatomer adaptor adaptin-like N-terminal" evidence="7">
    <location>
        <begin position="90"/>
        <end position="224"/>
    </location>
</feature>
<evidence type="ECO:0000256" key="5">
    <source>
        <dbReference type="ARBA" id="ARBA00023136"/>
    </source>
</evidence>
<evidence type="ECO:0000313" key="9">
    <source>
        <dbReference type="Proteomes" id="UP000095192"/>
    </source>
</evidence>
<feature type="region of interest" description="Disordered" evidence="6">
    <location>
        <begin position="664"/>
        <end position="703"/>
    </location>
</feature>
<keyword evidence="5" id="KW-0472">Membrane</keyword>
<dbReference type="GO" id="GO:0006886">
    <property type="term" value="P:intracellular protein transport"/>
    <property type="evidence" value="ECO:0007669"/>
    <property type="project" value="InterPro"/>
</dbReference>
<evidence type="ECO:0000256" key="3">
    <source>
        <dbReference type="ARBA" id="ARBA00022448"/>
    </source>
</evidence>
<feature type="region of interest" description="Disordered" evidence="6">
    <location>
        <begin position="909"/>
        <end position="946"/>
    </location>
</feature>
<feature type="compositionally biased region" description="Polar residues" evidence="6">
    <location>
        <begin position="922"/>
        <end position="933"/>
    </location>
</feature>
<evidence type="ECO:0000259" key="7">
    <source>
        <dbReference type="Pfam" id="PF01602"/>
    </source>
</evidence>
<protein>
    <submittedName>
        <fullName evidence="8">Adaptin n terminal region domain-containing protein</fullName>
    </submittedName>
</protein>
<name>A0A1D3D671_9EIME</name>
<proteinExistence type="inferred from homology"/>
<dbReference type="VEuPathDB" id="ToxoDB:cyc_05391"/>
<evidence type="ECO:0000256" key="2">
    <source>
        <dbReference type="ARBA" id="ARBA00006613"/>
    </source>
</evidence>
<dbReference type="InterPro" id="IPR026739">
    <property type="entry name" value="AP_beta"/>
</dbReference>
<dbReference type="GO" id="GO:0030117">
    <property type="term" value="C:membrane coat"/>
    <property type="evidence" value="ECO:0007669"/>
    <property type="project" value="InterPro"/>
</dbReference>
<feature type="region of interest" description="Disordered" evidence="6">
    <location>
        <begin position="367"/>
        <end position="387"/>
    </location>
</feature>
<reference evidence="8 9" key="1">
    <citation type="journal article" date="2016" name="BMC Genomics">
        <title>Comparative genomics reveals Cyclospora cayetanensis possesses coccidia-like metabolism and invasion components but unique surface antigens.</title>
        <authorList>
            <person name="Liu S."/>
            <person name="Wang L."/>
            <person name="Zheng H."/>
            <person name="Xu Z."/>
            <person name="Roellig D.M."/>
            <person name="Li N."/>
            <person name="Frace M.A."/>
            <person name="Tang K."/>
            <person name="Arrowood M.J."/>
            <person name="Moss D.M."/>
            <person name="Zhang L."/>
            <person name="Feng Y."/>
            <person name="Xiao L."/>
        </authorList>
    </citation>
    <scope>NUCLEOTIDE SEQUENCE [LARGE SCALE GENOMIC DNA]</scope>
    <source>
        <strain evidence="8 9">CHN_HEN01</strain>
    </source>
</reference>
<dbReference type="InterPro" id="IPR016024">
    <property type="entry name" value="ARM-type_fold"/>
</dbReference>
<sequence length="1019" mass="109204">MEQVGKVRSATQAAAAPLVQKASDGVRALLKLVSTGESSYFKEGDVQVSQIKQQLSSANTETKLVGLRRAIAAEAACGSAEFGEGSSSSSLFFADVLKNLSTSDFELKRLVYLYLVQHAHEHPDLTLLSINGYQKDLYSASHVVRAAALKSLSSLSMLEIVQLLVSSLKRAAADTSPLVRKTAAHAAAKIYYLDTDQREETVGVLLQLLGDGEIAVLGAALISFRLIFFQSLLAKQSSSEAPGFDGGPLERPSFGRDGDETTGIFSAVSQQEALALLHPFYGRLVAVLPQLQPAPQVVAVDLLTRYCRCFFRQPRPLEGTSEDTSNERGEGLDVVVEASPDGSSAGAKTQPHLSSLSFLTSRGSSLQRQLGEGGQPPEAGARGPLKRHYGPVPEDFDRFRGSLELLLVSDSVAVVVSACAAIQCLFPSASWDCVVLPLLRCLYTCPVDFKEPLLRVIASFVSVCPRLFYPHLREFYLKQSDAFPVRQQKLSLLYSLAMAYPSCLATLLPELRVYVHWAGDEQLRTCVFRLLTLLALRHKQAQAYCMRLFVSLLDSGSAGVAAEAVVGVRTLVQQKQDEQDADTLARLVLHLAAQLSKITSPPARASVVWVVGKHHAQVSWVAADALRQLTKGFMGEAEEVKLQILLLATRLWAFHLQNMREGPVGAARADSEEASVEEASPQHQQQSGEQRLIPPPTREQSKQHFPRLDAMLRFLLEMAAYDQSHDVRDVARLYVALTSALSRPEVALPEEDSAASLRQSLTEDEALRQSFLSLGVKPPPQGGPCASGHSLTTQGPRSICSADIIRQENAATLMGRADGGKTPFTEIDLDSFYENDPLADLAHLNGTSSASANSTECTGTRSSGVCAGEGGPSDLHHEALWAAFDGSGEAGADTGMGVMPSITPVGGIVAGEDDESEDSRLPLQSTADTSGGTPPSCPFQADGSSGMPTDISGSAKGQGYTGIGCHSRELLAKGAYKLRGPLRVAALSVDDCSYRICLPKLASTQTPVLPGLCLSFTTV</sequence>
<keyword evidence="4" id="KW-0653">Protein transport</keyword>
<comment type="subcellular location">
    <subcellularLocation>
        <location evidence="1">Endomembrane system</location>
    </subcellularLocation>
</comment>
<dbReference type="Gene3D" id="1.25.10.10">
    <property type="entry name" value="Leucine-rich Repeat Variant"/>
    <property type="match status" value="1"/>
</dbReference>
<dbReference type="GO" id="GO:0012505">
    <property type="term" value="C:endomembrane system"/>
    <property type="evidence" value="ECO:0007669"/>
    <property type="project" value="UniProtKB-SubCell"/>
</dbReference>
<dbReference type="EMBL" id="JROU02000565">
    <property type="protein sequence ID" value="OEH78948.1"/>
    <property type="molecule type" value="Genomic_DNA"/>
</dbReference>
<dbReference type="Proteomes" id="UP000095192">
    <property type="component" value="Unassembled WGS sequence"/>
</dbReference>
<gene>
    <name evidence="8" type="ORF">cyc_05391</name>
</gene>
<dbReference type="VEuPathDB" id="ToxoDB:LOC34621751"/>
<dbReference type="Pfam" id="PF01602">
    <property type="entry name" value="Adaptin_N"/>
    <property type="match status" value="2"/>
</dbReference>
<dbReference type="AlphaFoldDB" id="A0A1D3D671"/>
<dbReference type="PANTHER" id="PTHR11134">
    <property type="entry name" value="ADAPTOR COMPLEX SUBUNIT BETA FAMILY MEMBER"/>
    <property type="match status" value="1"/>
</dbReference>
<comment type="caution">
    <text evidence="8">The sequence shown here is derived from an EMBL/GenBank/DDBJ whole genome shotgun (WGS) entry which is preliminary data.</text>
</comment>